<comment type="caution">
    <text evidence="3">The sequence shown here is derived from an EMBL/GenBank/DDBJ whole genome shotgun (WGS) entry which is preliminary data.</text>
</comment>
<dbReference type="InterPro" id="IPR043738">
    <property type="entry name" value="DUF5683"/>
</dbReference>
<feature type="transmembrane region" description="Helical" evidence="1">
    <location>
        <begin position="89"/>
        <end position="107"/>
    </location>
</feature>
<keyword evidence="4" id="KW-1185">Reference proteome</keyword>
<organism evidence="3 4">
    <name type="scientific">Longimonas halophila</name>
    <dbReference type="NCBI Taxonomy" id="1469170"/>
    <lineage>
        <taxon>Bacteria</taxon>
        <taxon>Pseudomonadati</taxon>
        <taxon>Rhodothermota</taxon>
        <taxon>Rhodothermia</taxon>
        <taxon>Rhodothermales</taxon>
        <taxon>Salisaetaceae</taxon>
        <taxon>Longimonas</taxon>
    </lineage>
</organism>
<name>A0A2H3NM09_9BACT</name>
<proteinExistence type="predicted"/>
<dbReference type="AlphaFoldDB" id="A0A2H3NM09"/>
<sequence length="229" mass="25539">MHVCIFESVGRTMLVASGRWRTILGALLGIVLVGGTLGGMTAHPAHAQPDSVRTERLRAQGYPENHTPRRALWRAAALPGWGQVYNRQYIKLPFVYAGLGGFIYNAIRNQNRYMLYRRANQFAVGQNEAEENGGSNPFAQYEPQYNEALGELGQGASANLIRRQRDAFQRQRNLMIIGTGAFYALTIVDAYVSAHLLTFDVGDGLAMRIQPTLVPTTRTPGLRATWRFR</sequence>
<protein>
    <recommendedName>
        <fullName evidence="2">DUF5683 domain-containing protein</fullName>
    </recommendedName>
</protein>
<feature type="transmembrane region" description="Helical" evidence="1">
    <location>
        <begin position="173"/>
        <end position="192"/>
    </location>
</feature>
<evidence type="ECO:0000313" key="4">
    <source>
        <dbReference type="Proteomes" id="UP000221024"/>
    </source>
</evidence>
<gene>
    <name evidence="3" type="ORF">CRI93_06565</name>
</gene>
<accession>A0A2H3NM09</accession>
<dbReference type="Pfam" id="PF18935">
    <property type="entry name" value="DUF5683"/>
    <property type="match status" value="1"/>
</dbReference>
<dbReference type="Proteomes" id="UP000221024">
    <property type="component" value="Unassembled WGS sequence"/>
</dbReference>
<keyword evidence="1" id="KW-0472">Membrane</keyword>
<evidence type="ECO:0000313" key="3">
    <source>
        <dbReference type="EMBL" id="PEN07640.1"/>
    </source>
</evidence>
<keyword evidence="1" id="KW-0812">Transmembrane</keyword>
<reference evidence="3 4" key="1">
    <citation type="submission" date="2017-10" db="EMBL/GenBank/DDBJ databases">
        <title>Draft genome of Longimonas halophila.</title>
        <authorList>
            <person name="Goh K.M."/>
            <person name="Shamsir M.S."/>
            <person name="Lim S.W."/>
        </authorList>
    </citation>
    <scope>NUCLEOTIDE SEQUENCE [LARGE SCALE GENOMIC DNA]</scope>
    <source>
        <strain evidence="3 4">KCTC 42399</strain>
    </source>
</reference>
<evidence type="ECO:0000259" key="2">
    <source>
        <dbReference type="Pfam" id="PF18935"/>
    </source>
</evidence>
<keyword evidence="1" id="KW-1133">Transmembrane helix</keyword>
<feature type="domain" description="DUF5683" evidence="2">
    <location>
        <begin position="65"/>
        <end position="227"/>
    </location>
</feature>
<evidence type="ECO:0000256" key="1">
    <source>
        <dbReference type="SAM" id="Phobius"/>
    </source>
</evidence>
<dbReference type="EMBL" id="PDEP01000005">
    <property type="protein sequence ID" value="PEN07640.1"/>
    <property type="molecule type" value="Genomic_DNA"/>
</dbReference>